<reference evidence="7 8" key="2">
    <citation type="submission" date="2025-04" db="UniProtKB">
        <authorList>
            <consortium name="RefSeq"/>
        </authorList>
    </citation>
    <scope>IDENTIFICATION</scope>
</reference>
<feature type="domain" description="PROP1-like PPR" evidence="5">
    <location>
        <begin position="211"/>
        <end position="370"/>
    </location>
</feature>
<comment type="similarity">
    <text evidence="1">Belongs to the PPR family. P subfamily.</text>
</comment>
<dbReference type="Gene3D" id="1.25.40.10">
    <property type="entry name" value="Tetratricopeptide repeat domain"/>
    <property type="match status" value="5"/>
</dbReference>
<dbReference type="AlphaFoldDB" id="A0A9R0HZN7"/>
<dbReference type="InterPro" id="IPR002885">
    <property type="entry name" value="PPR_rpt"/>
</dbReference>
<feature type="repeat" description="PPR" evidence="3">
    <location>
        <begin position="268"/>
        <end position="302"/>
    </location>
</feature>
<protein>
    <submittedName>
        <fullName evidence="7 8">Pentatricopeptide repeat-containing protein At1g51965, mitochondrial</fullName>
    </submittedName>
</protein>
<dbReference type="PROSITE" id="PS51375">
    <property type="entry name" value="PPR"/>
    <property type="match status" value="10"/>
</dbReference>
<dbReference type="InterPro" id="IPR011990">
    <property type="entry name" value="TPR-like_helical_dom_sf"/>
</dbReference>
<feature type="repeat" description="PPR" evidence="3">
    <location>
        <begin position="233"/>
        <end position="267"/>
    </location>
</feature>
<dbReference type="Pfam" id="PF01535">
    <property type="entry name" value="PPR"/>
    <property type="match status" value="1"/>
</dbReference>
<feature type="repeat" description="PPR" evidence="3">
    <location>
        <begin position="580"/>
        <end position="614"/>
    </location>
</feature>
<dbReference type="GeneID" id="110779485"/>
<dbReference type="OrthoDB" id="5588846at2759"/>
<evidence type="ECO:0000256" key="3">
    <source>
        <dbReference type="PROSITE-ProRule" id="PRU00708"/>
    </source>
</evidence>
<sequence length="650" mass="73830">MKLTLRLRHHQLRRYATKYTAKITSKTTDGRSLSAEVHSPSPPSDARGFPLPRRDLICKITQILNSTSSLSSENPFFDLSSYLQTLTLTLSPSEASLILKSLHNSPQLSLKFFYFCPSHFPNFRHDTYSYNRLLLILSHAASYGGSEWVDKCRETVAEMEREGIKGNISTVNILIGVLGAQGVDWCMELVNKWGLQLSSYTCKCILQAYLRSYETEKAFDVFKGMRRKGYKLDVIAYNMLLDALAKNNKVEQVYMVFEDMKKKYSEPDEYTYTIMVRMTGKAGKPDESLALFQEMLGKGLAPNLMAYNTMIEALVKNRMVEKTIFLFSKMIENNCRPNEFTYSLILTILVAEGQLGKLDAIVEKSKKYMTKSIYAYLVRTLSKLGHASEAHRLFCSMWTVHDKGDRDACMSMIESLCNTGKTVEAIDLLDKIHEKGINTDTMMYNAVLSALGRLKQISHLHDLYEKMKRDGPQPDIYSYNILISSFGRAGKVDEAVKIFEQLEESDFKPDIVSYNSLINCLGKNGDLDEAHMRFKEMVEKGLNPDVVTYSTLIECFGKTDKVEMASRLFDDMVAQGCSPNIVTYNILLDCFERSGKTSEAVDMYARLKEQGLTPDSITYAILERLQSGSHRTSRIRKQNPITGWVVSPLR</sequence>
<dbReference type="RefSeq" id="XP_021839690.1">
    <property type="nucleotide sequence ID" value="XM_021983998.1"/>
</dbReference>
<dbReference type="PANTHER" id="PTHR47938">
    <property type="entry name" value="RESPIRATORY COMPLEX I CHAPERONE (CIA84), PUTATIVE (AFU_ORTHOLOGUE AFUA_2G06020)-RELATED"/>
    <property type="match status" value="1"/>
</dbReference>
<evidence type="ECO:0000313" key="7">
    <source>
        <dbReference type="RefSeq" id="XP_021839690.1"/>
    </source>
</evidence>
<feature type="repeat" description="PPR" evidence="3">
    <location>
        <begin position="303"/>
        <end position="337"/>
    </location>
</feature>
<evidence type="ECO:0000313" key="8">
    <source>
        <dbReference type="RefSeq" id="XP_021839691.1"/>
    </source>
</evidence>
<evidence type="ECO:0000256" key="2">
    <source>
        <dbReference type="ARBA" id="ARBA00022737"/>
    </source>
</evidence>
<dbReference type="Pfam" id="PF13041">
    <property type="entry name" value="PPR_2"/>
    <property type="match status" value="3"/>
</dbReference>
<feature type="repeat" description="PPR" evidence="3">
    <location>
        <begin position="475"/>
        <end position="509"/>
    </location>
</feature>
<evidence type="ECO:0000256" key="1">
    <source>
        <dbReference type="ARBA" id="ARBA00007626"/>
    </source>
</evidence>
<feature type="repeat" description="PPR" evidence="3">
    <location>
        <begin position="405"/>
        <end position="439"/>
    </location>
</feature>
<dbReference type="SUPFAM" id="SSF81901">
    <property type="entry name" value="HCP-like"/>
    <property type="match status" value="1"/>
</dbReference>
<dbReference type="RefSeq" id="XP_021839691.1">
    <property type="nucleotide sequence ID" value="XM_021983999.1"/>
</dbReference>
<organism evidence="6 7">
    <name type="scientific">Spinacia oleracea</name>
    <name type="common">Spinach</name>
    <dbReference type="NCBI Taxonomy" id="3562"/>
    <lineage>
        <taxon>Eukaryota</taxon>
        <taxon>Viridiplantae</taxon>
        <taxon>Streptophyta</taxon>
        <taxon>Embryophyta</taxon>
        <taxon>Tracheophyta</taxon>
        <taxon>Spermatophyta</taxon>
        <taxon>Magnoliopsida</taxon>
        <taxon>eudicotyledons</taxon>
        <taxon>Gunneridae</taxon>
        <taxon>Pentapetalae</taxon>
        <taxon>Caryophyllales</taxon>
        <taxon>Chenopodiaceae</taxon>
        <taxon>Chenopodioideae</taxon>
        <taxon>Anserineae</taxon>
        <taxon>Spinacia</taxon>
    </lineage>
</organism>
<dbReference type="PANTHER" id="PTHR47938:SF24">
    <property type="entry name" value="PENTACOTRIPEPTIDE-REPEAT REGION OF PRORP DOMAIN-CONTAINING PROTEIN"/>
    <property type="match status" value="1"/>
</dbReference>
<evidence type="ECO:0000313" key="6">
    <source>
        <dbReference type="Proteomes" id="UP000813463"/>
    </source>
</evidence>
<feature type="repeat" description="PPR" evidence="3">
    <location>
        <begin position="198"/>
        <end position="232"/>
    </location>
</feature>
<feature type="repeat" description="PPR" evidence="3">
    <location>
        <begin position="440"/>
        <end position="474"/>
    </location>
</feature>
<keyword evidence="2" id="KW-0677">Repeat</keyword>
<keyword evidence="6" id="KW-1185">Reference proteome</keyword>
<evidence type="ECO:0000256" key="4">
    <source>
        <dbReference type="SAM" id="MobiDB-lite"/>
    </source>
</evidence>
<feature type="repeat" description="PPR" evidence="3">
    <location>
        <begin position="510"/>
        <end position="544"/>
    </location>
</feature>
<dbReference type="GO" id="GO:0003729">
    <property type="term" value="F:mRNA binding"/>
    <property type="evidence" value="ECO:0000318"/>
    <property type="project" value="GO_Central"/>
</dbReference>
<dbReference type="NCBIfam" id="TIGR00756">
    <property type="entry name" value="PPR"/>
    <property type="match status" value="10"/>
</dbReference>
<dbReference type="KEGG" id="soe:110779485"/>
<gene>
    <name evidence="7 8" type="primary">LOC110779485</name>
</gene>
<feature type="repeat" description="PPR" evidence="3">
    <location>
        <begin position="545"/>
        <end position="579"/>
    </location>
</feature>
<accession>A0A9R0HZN7</accession>
<reference evidence="6" key="1">
    <citation type="journal article" date="2021" name="Nat. Commun.">
        <title>Genomic analyses provide insights into spinach domestication and the genetic basis of agronomic traits.</title>
        <authorList>
            <person name="Cai X."/>
            <person name="Sun X."/>
            <person name="Xu C."/>
            <person name="Sun H."/>
            <person name="Wang X."/>
            <person name="Ge C."/>
            <person name="Zhang Z."/>
            <person name="Wang Q."/>
            <person name="Fei Z."/>
            <person name="Jiao C."/>
            <person name="Wang Q."/>
        </authorList>
    </citation>
    <scope>NUCLEOTIDE SEQUENCE [LARGE SCALE GENOMIC DNA]</scope>
    <source>
        <strain evidence="6">cv. Varoflay</strain>
    </source>
</reference>
<feature type="region of interest" description="Disordered" evidence="4">
    <location>
        <begin position="30"/>
        <end position="49"/>
    </location>
</feature>
<proteinExistence type="inferred from homology"/>
<dbReference type="Pfam" id="PF17177">
    <property type="entry name" value="PPR_long"/>
    <property type="match status" value="1"/>
</dbReference>
<dbReference type="Proteomes" id="UP000813463">
    <property type="component" value="Chromosome 4"/>
</dbReference>
<dbReference type="InterPro" id="IPR033443">
    <property type="entry name" value="PROP1-like_PPR_dom"/>
</dbReference>
<name>A0A9R0HZN7_SPIOL</name>
<evidence type="ECO:0000259" key="5">
    <source>
        <dbReference type="Pfam" id="PF17177"/>
    </source>
</evidence>